<name>A0A2K3KDK8_TRIPR</name>
<dbReference type="EMBL" id="ASHM01092823">
    <property type="protein sequence ID" value="PNX64361.1"/>
    <property type="molecule type" value="Genomic_DNA"/>
</dbReference>
<protein>
    <submittedName>
        <fullName evidence="1">Uncharacterized protein</fullName>
    </submittedName>
</protein>
<proteinExistence type="predicted"/>
<organism evidence="1 2">
    <name type="scientific">Trifolium pratense</name>
    <name type="common">Red clover</name>
    <dbReference type="NCBI Taxonomy" id="57577"/>
    <lineage>
        <taxon>Eukaryota</taxon>
        <taxon>Viridiplantae</taxon>
        <taxon>Streptophyta</taxon>
        <taxon>Embryophyta</taxon>
        <taxon>Tracheophyta</taxon>
        <taxon>Spermatophyta</taxon>
        <taxon>Magnoliopsida</taxon>
        <taxon>eudicotyledons</taxon>
        <taxon>Gunneridae</taxon>
        <taxon>Pentapetalae</taxon>
        <taxon>rosids</taxon>
        <taxon>fabids</taxon>
        <taxon>Fabales</taxon>
        <taxon>Fabaceae</taxon>
        <taxon>Papilionoideae</taxon>
        <taxon>50 kb inversion clade</taxon>
        <taxon>NPAAA clade</taxon>
        <taxon>Hologalegina</taxon>
        <taxon>IRL clade</taxon>
        <taxon>Trifolieae</taxon>
        <taxon>Trifolium</taxon>
    </lineage>
</organism>
<reference evidence="1 2" key="1">
    <citation type="journal article" date="2014" name="Am. J. Bot.">
        <title>Genome assembly and annotation for red clover (Trifolium pratense; Fabaceae).</title>
        <authorList>
            <person name="Istvanek J."/>
            <person name="Jaros M."/>
            <person name="Krenek A."/>
            <person name="Repkova J."/>
        </authorList>
    </citation>
    <scope>NUCLEOTIDE SEQUENCE [LARGE SCALE GENOMIC DNA]</scope>
    <source>
        <strain evidence="2">cv. Tatra</strain>
        <tissue evidence="1">Young leaves</tissue>
    </source>
</reference>
<sequence>MAPPTAVVDGG</sequence>
<evidence type="ECO:0000313" key="1">
    <source>
        <dbReference type="EMBL" id="PNX64361.1"/>
    </source>
</evidence>
<accession>A0A2K3KDK8</accession>
<gene>
    <name evidence="1" type="ORF">L195_g053978</name>
</gene>
<evidence type="ECO:0000313" key="2">
    <source>
        <dbReference type="Proteomes" id="UP000236291"/>
    </source>
</evidence>
<reference evidence="1 2" key="2">
    <citation type="journal article" date="2017" name="Front. Plant Sci.">
        <title>Gene Classification and Mining of Molecular Markers Useful in Red Clover (Trifolium pratense) Breeding.</title>
        <authorList>
            <person name="Istvanek J."/>
            <person name="Dluhosova J."/>
            <person name="Dluhos P."/>
            <person name="Patkova L."/>
            <person name="Nedelnik J."/>
            <person name="Repkova J."/>
        </authorList>
    </citation>
    <scope>NUCLEOTIDE SEQUENCE [LARGE SCALE GENOMIC DNA]</scope>
    <source>
        <strain evidence="2">cv. Tatra</strain>
        <tissue evidence="1">Young leaves</tissue>
    </source>
</reference>
<dbReference type="Proteomes" id="UP000236291">
    <property type="component" value="Unassembled WGS sequence"/>
</dbReference>
<feature type="non-terminal residue" evidence="1">
    <location>
        <position position="11"/>
    </location>
</feature>
<comment type="caution">
    <text evidence="1">The sequence shown here is derived from an EMBL/GenBank/DDBJ whole genome shotgun (WGS) entry which is preliminary data.</text>
</comment>